<dbReference type="Proteomes" id="UP001549773">
    <property type="component" value="Unassembled WGS sequence"/>
</dbReference>
<reference evidence="2 3" key="1">
    <citation type="submission" date="2024-07" db="EMBL/GenBank/DDBJ databases">
        <title>The genome sequence of type strain Sediminicola luteus GDMCC 1.2596T.</title>
        <authorList>
            <person name="Liu Y."/>
        </authorList>
    </citation>
    <scope>NUCLEOTIDE SEQUENCE [LARGE SCALE GENOMIC DNA]</scope>
    <source>
        <strain evidence="2 3">GDMCC 1.2596</strain>
    </source>
</reference>
<name>A0ABV2TRN5_9FLAO</name>
<evidence type="ECO:0000313" key="3">
    <source>
        <dbReference type="Proteomes" id="UP001549773"/>
    </source>
</evidence>
<gene>
    <name evidence="2" type="ORF">ABXZ32_00850</name>
</gene>
<feature type="region of interest" description="Disordered" evidence="1">
    <location>
        <begin position="454"/>
        <end position="493"/>
    </location>
</feature>
<comment type="caution">
    <text evidence="2">The sequence shown here is derived from an EMBL/GenBank/DDBJ whole genome shotgun (WGS) entry which is preliminary data.</text>
</comment>
<protein>
    <submittedName>
        <fullName evidence="2">Tryptophan-rich sensory protein</fullName>
    </submittedName>
</protein>
<evidence type="ECO:0000313" key="2">
    <source>
        <dbReference type="EMBL" id="MET7027921.1"/>
    </source>
</evidence>
<organism evidence="2 3">
    <name type="scientific">Sediminicola luteus</name>
    <dbReference type="NCBI Taxonomy" id="319238"/>
    <lineage>
        <taxon>Bacteria</taxon>
        <taxon>Pseudomonadati</taxon>
        <taxon>Bacteroidota</taxon>
        <taxon>Flavobacteriia</taxon>
        <taxon>Flavobacteriales</taxon>
        <taxon>Flavobacteriaceae</taxon>
        <taxon>Sediminicola</taxon>
    </lineage>
</organism>
<sequence>MLGLFVFLGVVGVLVLIRKPWRLTLEKVSSYIDQKFVGVEYSTGLLLLPKDELSNMAILQQYKISDILKENIHTIKPAVDIRKGMVTLLFFAFLSLISYQFSIMDYFGNASINNETQELVKFQPLDSTRANPSQPTITTQKLTIIHPSYTNLPKTVTSNMNIKALERSKLVWEVQFDTVIQGAYMEISENEYPMAKQEKGYSKQMLLTESGFYNFKFKDTDDATYISDLYAMEVFKDESPFIKIQGLKQFTSFDFSQSKMLYFKAELTDDYGVEDSYIIATVTKGEGESVKFREERLTFDDKLTSGSRKLVLSKKIDLDQMRMEPGDELYFYIVASDTKRPKANTSRSETFFAVIKDTLSGQFAVAGTMGADLMPDYFRSQRQLIIDTEKLIADQNKITKEKFNFTSNELGFDQKALRLKYGEFMGDEDVAIGPTTEEVREVDTESESNLLEEYTHDHDGNNEHNLVDHDHSEEGDNKSTDPLENYLHNHDDPEESTLFTASLKSMLRQAMAEMWDAELFLRLYTPEKSLPFQYRALKLIQDIKNSARIYVHRIGFDPPPIKEDKRLSGAIDKVNNYSKEERIEQPEEFPFIKKSVERLERLIASGSIPTLDDKELLVKAGNELASLAIQEPGKHLNTLQQLKWISERPVTSSFQLKEVQQGLLAAVPKLKPKPKSTKATESEINSLLLKELELHD</sequence>
<feature type="compositionally biased region" description="Basic and acidic residues" evidence="1">
    <location>
        <begin position="454"/>
        <end position="491"/>
    </location>
</feature>
<proteinExistence type="predicted"/>
<evidence type="ECO:0000256" key="1">
    <source>
        <dbReference type="SAM" id="MobiDB-lite"/>
    </source>
</evidence>
<keyword evidence="3" id="KW-1185">Reference proteome</keyword>
<accession>A0ABV2TRN5</accession>
<dbReference type="EMBL" id="JBEWYP010000001">
    <property type="protein sequence ID" value="MET7027921.1"/>
    <property type="molecule type" value="Genomic_DNA"/>
</dbReference>
<dbReference type="RefSeq" id="WP_354616801.1">
    <property type="nucleotide sequence ID" value="NZ_JBEWYP010000001.1"/>
</dbReference>